<reference evidence="2 3" key="1">
    <citation type="journal article" date="2023" name="Microbiol. Resour. Announc.">
        <title>Complete Genome Sequence of Imperialibacter roseus strain P4T.</title>
        <authorList>
            <person name="Tizabi D.R."/>
            <person name="Bachvaroff T."/>
            <person name="Hill R.T."/>
        </authorList>
    </citation>
    <scope>NUCLEOTIDE SEQUENCE [LARGE SCALE GENOMIC DNA]</scope>
    <source>
        <strain evidence="2 3">P4T</strain>
    </source>
</reference>
<feature type="transmembrane region" description="Helical" evidence="1">
    <location>
        <begin position="174"/>
        <end position="193"/>
    </location>
</feature>
<accession>A0ABZ0IQL2</accession>
<evidence type="ECO:0000313" key="2">
    <source>
        <dbReference type="EMBL" id="WOK06006.1"/>
    </source>
</evidence>
<dbReference type="EMBL" id="CP136051">
    <property type="protein sequence ID" value="WOK06006.1"/>
    <property type="molecule type" value="Genomic_DNA"/>
</dbReference>
<feature type="transmembrane region" description="Helical" evidence="1">
    <location>
        <begin position="76"/>
        <end position="97"/>
    </location>
</feature>
<feature type="transmembrane region" description="Helical" evidence="1">
    <location>
        <begin position="342"/>
        <end position="361"/>
    </location>
</feature>
<dbReference type="Proteomes" id="UP001302349">
    <property type="component" value="Chromosome"/>
</dbReference>
<name>A0ABZ0IQL2_9BACT</name>
<feature type="transmembrane region" description="Helical" evidence="1">
    <location>
        <begin position="135"/>
        <end position="154"/>
    </location>
</feature>
<dbReference type="RefSeq" id="WP_317488746.1">
    <property type="nucleotide sequence ID" value="NZ_CP136051.1"/>
</dbReference>
<feature type="transmembrane region" description="Helical" evidence="1">
    <location>
        <begin position="270"/>
        <end position="288"/>
    </location>
</feature>
<feature type="transmembrane region" description="Helical" evidence="1">
    <location>
        <begin position="103"/>
        <end position="123"/>
    </location>
</feature>
<keyword evidence="1" id="KW-1133">Transmembrane helix</keyword>
<feature type="transmembrane region" description="Helical" evidence="1">
    <location>
        <begin position="238"/>
        <end position="258"/>
    </location>
</feature>
<keyword evidence="1" id="KW-0472">Membrane</keyword>
<proteinExistence type="predicted"/>
<feature type="transmembrane region" description="Helical" evidence="1">
    <location>
        <begin position="373"/>
        <end position="395"/>
    </location>
</feature>
<keyword evidence="1" id="KW-0812">Transmembrane</keyword>
<sequence length="407" mass="45407">MSRFDPGKFARFPLLYLVALSALGLLLRWQMVSPLPINYRYFVHAHSHTAFMGWVYNALFLLMLQHFVAKENNGKLFRGCFIALQIGVLGMLGSFPFQGYGPVAIAFSTLHMAVTIAIAVSIFKVIRDDSSLAASFLRWALVYELISGVGPLMLGPLSAMGLKDSSFYSLSIYFFMHFQFNGWFVLACLAMLFRLLERSGWSLADTERKWLKYTLLYTVGPAYVMSALWTDLGDWKYLLAMATGVLQIVGVLLLLRFVWKHLKQNLPVPWARKCLQLGITLLTVKYFLQLAGSIPGIDSWVMANNGIIIAFIHLIFIGVVSFMLLGFYILGGWLHLNAMSKTGILVFFGGFAITEIALAALPSFSLVGLSAHFSYFETLVVAAAMLLIGSVLMALEVKRLQAQQAIF</sequence>
<evidence type="ECO:0000256" key="1">
    <source>
        <dbReference type="SAM" id="Phobius"/>
    </source>
</evidence>
<feature type="transmembrane region" description="Helical" evidence="1">
    <location>
        <begin position="308"/>
        <end position="330"/>
    </location>
</feature>
<keyword evidence="3" id="KW-1185">Reference proteome</keyword>
<evidence type="ECO:0000313" key="3">
    <source>
        <dbReference type="Proteomes" id="UP001302349"/>
    </source>
</evidence>
<gene>
    <name evidence="2" type="ORF">RT717_23290</name>
</gene>
<feature type="transmembrane region" description="Helical" evidence="1">
    <location>
        <begin position="214"/>
        <end position="232"/>
    </location>
</feature>
<feature type="transmembrane region" description="Helical" evidence="1">
    <location>
        <begin position="12"/>
        <end position="31"/>
    </location>
</feature>
<organism evidence="2 3">
    <name type="scientific">Imperialibacter roseus</name>
    <dbReference type="NCBI Taxonomy" id="1324217"/>
    <lineage>
        <taxon>Bacteria</taxon>
        <taxon>Pseudomonadati</taxon>
        <taxon>Bacteroidota</taxon>
        <taxon>Cytophagia</taxon>
        <taxon>Cytophagales</taxon>
        <taxon>Flammeovirgaceae</taxon>
        <taxon>Imperialibacter</taxon>
    </lineage>
</organism>
<feature type="transmembrane region" description="Helical" evidence="1">
    <location>
        <begin position="51"/>
        <end position="69"/>
    </location>
</feature>
<protein>
    <submittedName>
        <fullName evidence="2">Uncharacterized protein</fullName>
    </submittedName>
</protein>